<evidence type="ECO:0000313" key="2">
    <source>
        <dbReference type="Proteomes" id="UP000599074"/>
    </source>
</evidence>
<evidence type="ECO:0000313" key="1">
    <source>
        <dbReference type="EMBL" id="GII23756.1"/>
    </source>
</evidence>
<sequence length="122" mass="13301">MFIGFHLLDRQIIDCDGLLVGKVDDVELSDGDPPEVAALLMGPQVLGERMGGRLGRVLARLAHRLHAAVDPGPARIPYRDVAVRVSAVHLRISYRDLPRPALEGWLCDHVIERIPGAGRAGE</sequence>
<evidence type="ECO:0008006" key="3">
    <source>
        <dbReference type="Google" id="ProtNLM"/>
    </source>
</evidence>
<dbReference type="Proteomes" id="UP000599074">
    <property type="component" value="Unassembled WGS sequence"/>
</dbReference>
<dbReference type="EMBL" id="BOON01000031">
    <property type="protein sequence ID" value="GII23756.1"/>
    <property type="molecule type" value="Genomic_DNA"/>
</dbReference>
<dbReference type="RefSeq" id="WP_168114232.1">
    <property type="nucleotide sequence ID" value="NZ_BOON01000031.1"/>
</dbReference>
<dbReference type="AlphaFoldDB" id="A0A8J3TE18"/>
<name>A0A8J3TE18_9ACTN</name>
<organism evidence="1 2">
    <name type="scientific">Planosporangium mesophilum</name>
    <dbReference type="NCBI Taxonomy" id="689768"/>
    <lineage>
        <taxon>Bacteria</taxon>
        <taxon>Bacillati</taxon>
        <taxon>Actinomycetota</taxon>
        <taxon>Actinomycetes</taxon>
        <taxon>Micromonosporales</taxon>
        <taxon>Micromonosporaceae</taxon>
        <taxon>Planosporangium</taxon>
    </lineage>
</organism>
<comment type="caution">
    <text evidence="1">The sequence shown here is derived from an EMBL/GenBank/DDBJ whole genome shotgun (WGS) entry which is preliminary data.</text>
</comment>
<gene>
    <name evidence="1" type="ORF">Pme01_33530</name>
</gene>
<keyword evidence="2" id="KW-1185">Reference proteome</keyword>
<accession>A0A8J3TE18</accession>
<proteinExistence type="predicted"/>
<protein>
    <recommendedName>
        <fullName evidence="3">PRC-barrel domain containing protein</fullName>
    </recommendedName>
</protein>
<reference evidence="1" key="1">
    <citation type="submission" date="2021-01" db="EMBL/GenBank/DDBJ databases">
        <title>Whole genome shotgun sequence of Planosporangium mesophilum NBRC 109066.</title>
        <authorList>
            <person name="Komaki H."/>
            <person name="Tamura T."/>
        </authorList>
    </citation>
    <scope>NUCLEOTIDE SEQUENCE</scope>
    <source>
        <strain evidence="1">NBRC 109066</strain>
    </source>
</reference>